<dbReference type="GO" id="GO:0031564">
    <property type="term" value="P:transcription antitermination"/>
    <property type="evidence" value="ECO:0007669"/>
    <property type="project" value="UniProtKB-KW"/>
</dbReference>
<dbReference type="GO" id="GO:0003723">
    <property type="term" value="F:RNA binding"/>
    <property type="evidence" value="ECO:0007669"/>
    <property type="project" value="UniProtKB-KW"/>
</dbReference>
<protein>
    <recommendedName>
        <fullName evidence="7">NusB/RsmB/TIM44 domain-containing protein</fullName>
    </recommendedName>
</protein>
<evidence type="ECO:0000256" key="3">
    <source>
        <dbReference type="ARBA" id="ARBA00022884"/>
    </source>
</evidence>
<dbReference type="SUPFAM" id="SSF48013">
    <property type="entry name" value="NusB-like"/>
    <property type="match status" value="1"/>
</dbReference>
<feature type="region of interest" description="Disordered" evidence="6">
    <location>
        <begin position="44"/>
        <end position="68"/>
    </location>
</feature>
<evidence type="ECO:0000256" key="1">
    <source>
        <dbReference type="ARBA" id="ARBA00005952"/>
    </source>
</evidence>
<evidence type="ECO:0000313" key="8">
    <source>
        <dbReference type="EMBL" id="SVA56099.1"/>
    </source>
</evidence>
<evidence type="ECO:0000256" key="5">
    <source>
        <dbReference type="ARBA" id="ARBA00023163"/>
    </source>
</evidence>
<sequence>MRFRRLARERAIQFLFQHEMNPPEAIEEDLERFWESQTSAAIAEDHKASTWGEASEPTSPTSEDDEVRKFGDPLIRGVLEKLTELDGIIGEQTRNWDIARIAKVDRNILRLAIYEMLHREDIPPVVSINEAIDIAKKFSTENSGRFVNGILDKVKGKLMRPARTTAN</sequence>
<keyword evidence="4" id="KW-0805">Transcription regulation</keyword>
<dbReference type="PANTHER" id="PTHR11078">
    <property type="entry name" value="N UTILIZATION SUBSTANCE PROTEIN B-RELATED"/>
    <property type="match status" value="1"/>
</dbReference>
<dbReference type="GO" id="GO:0005829">
    <property type="term" value="C:cytosol"/>
    <property type="evidence" value="ECO:0007669"/>
    <property type="project" value="TreeGrafter"/>
</dbReference>
<dbReference type="CDD" id="cd00619">
    <property type="entry name" value="Terminator_NusB"/>
    <property type="match status" value="1"/>
</dbReference>
<name>A0A381WUA0_9ZZZZ</name>
<organism evidence="8">
    <name type="scientific">marine metagenome</name>
    <dbReference type="NCBI Taxonomy" id="408172"/>
    <lineage>
        <taxon>unclassified sequences</taxon>
        <taxon>metagenomes</taxon>
        <taxon>ecological metagenomes</taxon>
    </lineage>
</organism>
<dbReference type="Pfam" id="PF01029">
    <property type="entry name" value="NusB"/>
    <property type="match status" value="1"/>
</dbReference>
<accession>A0A381WUA0</accession>
<proteinExistence type="inferred from homology"/>
<keyword evidence="3" id="KW-0694">RNA-binding</keyword>
<dbReference type="InterPro" id="IPR011605">
    <property type="entry name" value="NusB_fam"/>
</dbReference>
<evidence type="ECO:0000256" key="2">
    <source>
        <dbReference type="ARBA" id="ARBA00022814"/>
    </source>
</evidence>
<dbReference type="GO" id="GO:0006353">
    <property type="term" value="P:DNA-templated transcription termination"/>
    <property type="evidence" value="ECO:0007669"/>
    <property type="project" value="InterPro"/>
</dbReference>
<evidence type="ECO:0000259" key="7">
    <source>
        <dbReference type="Pfam" id="PF01029"/>
    </source>
</evidence>
<dbReference type="AlphaFoldDB" id="A0A381WUA0"/>
<dbReference type="HAMAP" id="MF_00073">
    <property type="entry name" value="NusB"/>
    <property type="match status" value="1"/>
</dbReference>
<dbReference type="EMBL" id="UINC01012907">
    <property type="protein sequence ID" value="SVA56099.1"/>
    <property type="molecule type" value="Genomic_DNA"/>
</dbReference>
<dbReference type="InterPro" id="IPR006027">
    <property type="entry name" value="NusB_RsmB_TIM44"/>
</dbReference>
<evidence type="ECO:0000256" key="4">
    <source>
        <dbReference type="ARBA" id="ARBA00023015"/>
    </source>
</evidence>
<gene>
    <name evidence="8" type="ORF">METZ01_LOCUS108953</name>
</gene>
<dbReference type="InterPro" id="IPR035926">
    <property type="entry name" value="NusB-like_sf"/>
</dbReference>
<keyword evidence="2" id="KW-0889">Transcription antitermination</keyword>
<feature type="domain" description="NusB/RsmB/TIM44" evidence="7">
    <location>
        <begin position="7"/>
        <end position="154"/>
    </location>
</feature>
<reference evidence="8" key="1">
    <citation type="submission" date="2018-05" db="EMBL/GenBank/DDBJ databases">
        <authorList>
            <person name="Lanie J.A."/>
            <person name="Ng W.-L."/>
            <person name="Kazmierczak K.M."/>
            <person name="Andrzejewski T.M."/>
            <person name="Davidsen T.M."/>
            <person name="Wayne K.J."/>
            <person name="Tettelin H."/>
            <person name="Glass J.I."/>
            <person name="Rusch D."/>
            <person name="Podicherti R."/>
            <person name="Tsui H.-C.T."/>
            <person name="Winkler M.E."/>
        </authorList>
    </citation>
    <scope>NUCLEOTIDE SEQUENCE</scope>
</reference>
<dbReference type="PANTHER" id="PTHR11078:SF3">
    <property type="entry name" value="ANTITERMINATION NUSB DOMAIN-CONTAINING PROTEIN"/>
    <property type="match status" value="1"/>
</dbReference>
<dbReference type="NCBIfam" id="TIGR01951">
    <property type="entry name" value="nusB"/>
    <property type="match status" value="1"/>
</dbReference>
<evidence type="ECO:0000256" key="6">
    <source>
        <dbReference type="SAM" id="MobiDB-lite"/>
    </source>
</evidence>
<dbReference type="Gene3D" id="1.10.940.10">
    <property type="entry name" value="NusB-like"/>
    <property type="match status" value="1"/>
</dbReference>
<keyword evidence="5" id="KW-0804">Transcription</keyword>
<comment type="similarity">
    <text evidence="1">Belongs to the NusB family.</text>
</comment>